<evidence type="ECO:0000313" key="1">
    <source>
        <dbReference type="EMBL" id="ORW03706.1"/>
    </source>
</evidence>
<protein>
    <submittedName>
        <fullName evidence="1">Uncharacterized protein</fullName>
    </submittedName>
</protein>
<name>A0A1X1XY28_9MYCO</name>
<dbReference type="OrthoDB" id="3532218at2"/>
<reference evidence="1 2" key="1">
    <citation type="submission" date="2016-01" db="EMBL/GenBank/DDBJ databases">
        <title>The new phylogeny of the genus Mycobacterium.</title>
        <authorList>
            <person name="Tarcisio F."/>
            <person name="Conor M."/>
            <person name="Antonella G."/>
            <person name="Elisabetta G."/>
            <person name="Giulia F.S."/>
            <person name="Sara T."/>
            <person name="Anna F."/>
            <person name="Clotilde B."/>
            <person name="Roberto B."/>
            <person name="Veronica D.S."/>
            <person name="Fabio R."/>
            <person name="Monica P."/>
            <person name="Olivier J."/>
            <person name="Enrico T."/>
            <person name="Nicola S."/>
        </authorList>
    </citation>
    <scope>NUCLEOTIDE SEQUENCE [LARGE SCALE GENOMIC DNA]</scope>
    <source>
        <strain evidence="1 2">DSM 45166</strain>
    </source>
</reference>
<keyword evidence="2" id="KW-1185">Reference proteome</keyword>
<organism evidence="1 2">
    <name type="scientific">Mycobacterium kyorinense</name>
    <dbReference type="NCBI Taxonomy" id="487514"/>
    <lineage>
        <taxon>Bacteria</taxon>
        <taxon>Bacillati</taxon>
        <taxon>Actinomycetota</taxon>
        <taxon>Actinomycetes</taxon>
        <taxon>Mycobacteriales</taxon>
        <taxon>Mycobacteriaceae</taxon>
        <taxon>Mycobacterium</taxon>
    </lineage>
</organism>
<accession>A0A1X1XY28</accession>
<dbReference type="Proteomes" id="UP000193487">
    <property type="component" value="Unassembled WGS sequence"/>
</dbReference>
<dbReference type="RefSeq" id="WP_084031089.1">
    <property type="nucleotide sequence ID" value="NZ_LQPE01000115.1"/>
</dbReference>
<gene>
    <name evidence="1" type="ORF">AWC14_00245</name>
</gene>
<dbReference type="AlphaFoldDB" id="A0A1X1XY28"/>
<dbReference type="EMBL" id="LQPE01000115">
    <property type="protein sequence ID" value="ORW03706.1"/>
    <property type="molecule type" value="Genomic_DNA"/>
</dbReference>
<proteinExistence type="predicted"/>
<evidence type="ECO:0000313" key="2">
    <source>
        <dbReference type="Proteomes" id="UP000193487"/>
    </source>
</evidence>
<comment type="caution">
    <text evidence="1">The sequence shown here is derived from an EMBL/GenBank/DDBJ whole genome shotgun (WGS) entry which is preliminary data.</text>
</comment>
<sequence length="97" mass="11069">MTTQQATAQQAEQVADALMEAFNARRFGFERPTVKVDDWEQGRTVLIWTDGPYGWSYTFPFGGYVGNYNVPSVQLPAGVWTEAYNDSVMSVWYDDDR</sequence>